<dbReference type="RefSeq" id="WP_090902561.1">
    <property type="nucleotide sequence ID" value="NZ_CZPZ01000036.1"/>
</dbReference>
<evidence type="ECO:0000256" key="1">
    <source>
        <dbReference type="SAM" id="MobiDB-lite"/>
    </source>
</evidence>
<evidence type="ECO:0008006" key="5">
    <source>
        <dbReference type="Google" id="ProtNLM"/>
    </source>
</evidence>
<feature type="chain" id="PRO_5006624302" description="DUF2059 domain-containing protein" evidence="2">
    <location>
        <begin position="25"/>
        <end position="123"/>
    </location>
</feature>
<keyword evidence="4" id="KW-1185">Reference proteome</keyword>
<dbReference type="OrthoDB" id="9800401at2"/>
<dbReference type="AlphaFoldDB" id="A0A0S4LYC3"/>
<dbReference type="EMBL" id="CZPZ01000036">
    <property type="protein sequence ID" value="CUS39986.1"/>
    <property type="molecule type" value="Genomic_DNA"/>
</dbReference>
<feature type="region of interest" description="Disordered" evidence="1">
    <location>
        <begin position="99"/>
        <end position="123"/>
    </location>
</feature>
<accession>A0A0S4LYC3</accession>
<protein>
    <recommendedName>
        <fullName evidence="5">DUF2059 domain-containing protein</fullName>
    </recommendedName>
</protein>
<reference evidence="4" key="1">
    <citation type="submission" date="2015-10" db="EMBL/GenBank/DDBJ databases">
        <authorList>
            <person name="Luecker S."/>
            <person name="Luecker S."/>
        </authorList>
    </citation>
    <scope>NUCLEOTIDE SEQUENCE [LARGE SCALE GENOMIC DNA]</scope>
</reference>
<dbReference type="STRING" id="1742973.COMA2_90165"/>
<evidence type="ECO:0000313" key="3">
    <source>
        <dbReference type="EMBL" id="CUS39986.1"/>
    </source>
</evidence>
<evidence type="ECO:0000256" key="2">
    <source>
        <dbReference type="SAM" id="SignalP"/>
    </source>
</evidence>
<proteinExistence type="predicted"/>
<feature type="signal peptide" evidence="2">
    <location>
        <begin position="1"/>
        <end position="24"/>
    </location>
</feature>
<dbReference type="Proteomes" id="UP000198736">
    <property type="component" value="Unassembled WGS sequence"/>
</dbReference>
<evidence type="ECO:0000313" key="4">
    <source>
        <dbReference type="Proteomes" id="UP000198736"/>
    </source>
</evidence>
<name>A0A0S4LYC3_9BACT</name>
<keyword evidence="2" id="KW-0732">Signal</keyword>
<organism evidence="3 4">
    <name type="scientific">Candidatus Nitrospira nitrificans</name>
    <dbReference type="NCBI Taxonomy" id="1742973"/>
    <lineage>
        <taxon>Bacteria</taxon>
        <taxon>Pseudomonadati</taxon>
        <taxon>Nitrospirota</taxon>
        <taxon>Nitrospiria</taxon>
        <taxon>Nitrospirales</taxon>
        <taxon>Nitrospiraceae</taxon>
        <taxon>Nitrospira</taxon>
    </lineage>
</organism>
<sequence>MGLTGKLMIALCGFLLSEAITVHAQLGGGQQDAARILNGMSPDVLAKVRSLAQILQQGLKEGKISDVEIQQGLTSGQLGEKLKQLSPEAGQLFEEISAASKQGKGPGEESLMPLMGGMGISPN</sequence>
<gene>
    <name evidence="3" type="ORF">COMA2_90165</name>
</gene>